<evidence type="ECO:0000313" key="10">
    <source>
        <dbReference type="Proteomes" id="UP000198802"/>
    </source>
</evidence>
<dbReference type="SUPFAM" id="SSF47203">
    <property type="entry name" value="Acyl-CoA dehydrogenase C-terminal domain-like"/>
    <property type="match status" value="1"/>
</dbReference>
<accession>A0A0S4QVR4</accession>
<comment type="similarity">
    <text evidence="2 6">Belongs to the acyl-CoA dehydrogenase family.</text>
</comment>
<evidence type="ECO:0000256" key="2">
    <source>
        <dbReference type="ARBA" id="ARBA00009347"/>
    </source>
</evidence>
<dbReference type="Proteomes" id="UP000198802">
    <property type="component" value="Unassembled WGS sequence"/>
</dbReference>
<dbReference type="InterPro" id="IPR036250">
    <property type="entry name" value="AcylCo_DH-like_C"/>
</dbReference>
<dbReference type="Gene3D" id="1.10.540.10">
    <property type="entry name" value="Acyl-CoA dehydrogenase/oxidase, N-terminal domain"/>
    <property type="match status" value="1"/>
</dbReference>
<dbReference type="GO" id="GO:0016627">
    <property type="term" value="F:oxidoreductase activity, acting on the CH-CH group of donors"/>
    <property type="evidence" value="ECO:0007669"/>
    <property type="project" value="InterPro"/>
</dbReference>
<sequence>MTELGLAGVERQATLELPPEVEARRAEIRAMADELAARSEAEQRTRLIETGYVMPHWPRPWGLAAPAGLQLVIDQEFSRAGVRRPFYAITGWVIQTLVQLGTQDQIDRYVHRALAKEEVWCQLFSEPDAGSDAAGIRTRGERVEGGWRVNGQKVWTSLALDCRRGLATVRTDPEAPKHAGITMMIIDMHRPGVEVRPLRQVTGSAEFNEVFLTDVFVPDTDVVGVPNQGWRVARATLGNERVSIGGGTAGAYLVDDIFDLYRRHAERVPGAPERFGRHLAQEHAVALLDLRRALRAVAGAEPGPEGNITKLVLAEHGSSSAALYLDLAGPDAAFTDDGLGAAAGRTALAWRHRTLAGGTSEITRNQIAERILGLPRDPLLK</sequence>
<protein>
    <submittedName>
        <fullName evidence="9">Acyl-CoA dehydrogenase</fullName>
    </submittedName>
</protein>
<dbReference type="Pfam" id="PF00441">
    <property type="entry name" value="Acyl-CoA_dh_1"/>
    <property type="match status" value="1"/>
</dbReference>
<dbReference type="InterPro" id="IPR052161">
    <property type="entry name" value="Mycobact_Acyl-CoA_DH"/>
</dbReference>
<feature type="domain" description="Acyl-CoA dehydrogenase/oxidase C-terminal" evidence="7">
    <location>
        <begin position="227"/>
        <end position="372"/>
    </location>
</feature>
<dbReference type="GO" id="GO:0005886">
    <property type="term" value="C:plasma membrane"/>
    <property type="evidence" value="ECO:0007669"/>
    <property type="project" value="TreeGrafter"/>
</dbReference>
<evidence type="ECO:0000256" key="5">
    <source>
        <dbReference type="ARBA" id="ARBA00023002"/>
    </source>
</evidence>
<dbReference type="SUPFAM" id="SSF56645">
    <property type="entry name" value="Acyl-CoA dehydrogenase NM domain-like"/>
    <property type="match status" value="1"/>
</dbReference>
<evidence type="ECO:0000259" key="8">
    <source>
        <dbReference type="Pfam" id="PF02770"/>
    </source>
</evidence>
<dbReference type="Pfam" id="PF02770">
    <property type="entry name" value="Acyl-CoA_dh_M"/>
    <property type="match status" value="1"/>
</dbReference>
<evidence type="ECO:0000256" key="3">
    <source>
        <dbReference type="ARBA" id="ARBA00022630"/>
    </source>
</evidence>
<dbReference type="Gene3D" id="1.20.140.10">
    <property type="entry name" value="Butyryl-CoA Dehydrogenase, subunit A, domain 3"/>
    <property type="match status" value="1"/>
</dbReference>
<proteinExistence type="inferred from homology"/>
<evidence type="ECO:0000256" key="4">
    <source>
        <dbReference type="ARBA" id="ARBA00022827"/>
    </source>
</evidence>
<dbReference type="InterPro" id="IPR046373">
    <property type="entry name" value="Acyl-CoA_Oxase/DH_mid-dom_sf"/>
</dbReference>
<dbReference type="EMBL" id="FAOZ01000026">
    <property type="protein sequence ID" value="CUU59289.1"/>
    <property type="molecule type" value="Genomic_DNA"/>
</dbReference>
<feature type="domain" description="Acyl-CoA oxidase/dehydrogenase middle" evidence="8">
    <location>
        <begin position="121"/>
        <end position="215"/>
    </location>
</feature>
<keyword evidence="3 6" id="KW-0285">Flavoprotein</keyword>
<dbReference type="InterPro" id="IPR009075">
    <property type="entry name" value="AcylCo_DH/oxidase_C"/>
</dbReference>
<reference evidence="10" key="1">
    <citation type="submission" date="2015-11" db="EMBL/GenBank/DDBJ databases">
        <authorList>
            <person name="Varghese N."/>
        </authorList>
    </citation>
    <scope>NUCLEOTIDE SEQUENCE [LARGE SCALE GENOMIC DNA]</scope>
    <source>
        <strain evidence="10">DSM 45899</strain>
    </source>
</reference>
<organism evidence="9 10">
    <name type="scientific">Parafrankia irregularis</name>
    <dbReference type="NCBI Taxonomy" id="795642"/>
    <lineage>
        <taxon>Bacteria</taxon>
        <taxon>Bacillati</taxon>
        <taxon>Actinomycetota</taxon>
        <taxon>Actinomycetes</taxon>
        <taxon>Frankiales</taxon>
        <taxon>Frankiaceae</taxon>
        <taxon>Parafrankia</taxon>
    </lineage>
</organism>
<dbReference type="InterPro" id="IPR009100">
    <property type="entry name" value="AcylCoA_DH/oxidase_NM_dom_sf"/>
</dbReference>
<evidence type="ECO:0000259" key="7">
    <source>
        <dbReference type="Pfam" id="PF00441"/>
    </source>
</evidence>
<name>A0A0S4QVR4_9ACTN</name>
<dbReference type="PANTHER" id="PTHR43292:SF4">
    <property type="entry name" value="ACYL-COA DEHYDROGENASE FADE34"/>
    <property type="match status" value="1"/>
</dbReference>
<evidence type="ECO:0000313" key="9">
    <source>
        <dbReference type="EMBL" id="CUU59289.1"/>
    </source>
</evidence>
<gene>
    <name evidence="9" type="ORF">Ga0074812_12666</name>
</gene>
<dbReference type="Gene3D" id="2.40.110.10">
    <property type="entry name" value="Butyryl-CoA Dehydrogenase, subunit A, domain 2"/>
    <property type="match status" value="1"/>
</dbReference>
<keyword evidence="10" id="KW-1185">Reference proteome</keyword>
<dbReference type="GO" id="GO:0050660">
    <property type="term" value="F:flavin adenine dinucleotide binding"/>
    <property type="evidence" value="ECO:0007669"/>
    <property type="project" value="InterPro"/>
</dbReference>
<dbReference type="InterPro" id="IPR006091">
    <property type="entry name" value="Acyl-CoA_Oxase/DH_mid-dom"/>
</dbReference>
<dbReference type="PANTHER" id="PTHR43292">
    <property type="entry name" value="ACYL-COA DEHYDROGENASE"/>
    <property type="match status" value="1"/>
</dbReference>
<evidence type="ECO:0000256" key="6">
    <source>
        <dbReference type="RuleBase" id="RU362125"/>
    </source>
</evidence>
<keyword evidence="5 6" id="KW-0560">Oxidoreductase</keyword>
<keyword evidence="4 6" id="KW-0274">FAD</keyword>
<comment type="cofactor">
    <cofactor evidence="1 6">
        <name>FAD</name>
        <dbReference type="ChEBI" id="CHEBI:57692"/>
    </cofactor>
</comment>
<dbReference type="AlphaFoldDB" id="A0A0S4QVR4"/>
<dbReference type="FunFam" id="2.40.110.10:FF:000011">
    <property type="entry name" value="Acyl-CoA dehydrogenase FadE34"/>
    <property type="match status" value="1"/>
</dbReference>
<evidence type="ECO:0000256" key="1">
    <source>
        <dbReference type="ARBA" id="ARBA00001974"/>
    </source>
</evidence>
<dbReference type="InterPro" id="IPR037069">
    <property type="entry name" value="AcylCoA_DH/ox_N_sf"/>
</dbReference>